<evidence type="ECO:0000256" key="5">
    <source>
        <dbReference type="ARBA" id="ARBA00023136"/>
    </source>
</evidence>
<keyword evidence="5 6" id="KW-0472">Membrane</keyword>
<dbReference type="NCBIfam" id="TIGR03717">
    <property type="entry name" value="R_switched_YjbE"/>
    <property type="match status" value="1"/>
</dbReference>
<comment type="similarity">
    <text evidence="2">Belongs to the TerC family.</text>
</comment>
<feature type="transmembrane region" description="Helical" evidence="6">
    <location>
        <begin position="133"/>
        <end position="152"/>
    </location>
</feature>
<keyword evidence="8" id="KW-1185">Reference proteome</keyword>
<name>A0A841TWF1_9BACL</name>
<dbReference type="PANTHER" id="PTHR30238">
    <property type="entry name" value="MEMBRANE BOUND PREDICTED REDOX MODULATOR"/>
    <property type="match status" value="1"/>
</dbReference>
<sequence length="241" mass="25309">MDSEFIGGLLKLILINILLSGDNAIVIALACRSLPSHQQRRAIAWGGVGAIALRVLLTFVAVWVLQIPFVQVAGSLLLLYIAVKLLLDDGGEAEVKERSGLSGAIKTIIVADLVMSLDNVLAVAGAAQGNIPLIVVGLAISIPLILWGSNLLMKLMHRYPVIVLAGAGLLGYTAGEMLQSDEAVGAYLEIPVRGGHYAIPLLLAVLVVAAGKLLSLRRAASRELQGSQASHSQPIQGGHRQ</sequence>
<dbReference type="Pfam" id="PF03741">
    <property type="entry name" value="TerC"/>
    <property type="match status" value="1"/>
</dbReference>
<dbReference type="AlphaFoldDB" id="A0A841TWF1"/>
<accession>A0A841TWF1</accession>
<dbReference type="InterPro" id="IPR022301">
    <property type="entry name" value="Integral_membrane_YjbE"/>
</dbReference>
<dbReference type="Proteomes" id="UP000553776">
    <property type="component" value="Unassembled WGS sequence"/>
</dbReference>
<protein>
    <submittedName>
        <fullName evidence="7">TerC family protein</fullName>
    </submittedName>
</protein>
<evidence type="ECO:0000256" key="3">
    <source>
        <dbReference type="ARBA" id="ARBA00022692"/>
    </source>
</evidence>
<proteinExistence type="inferred from homology"/>
<feature type="transmembrane region" description="Helical" evidence="6">
    <location>
        <begin position="195"/>
        <end position="214"/>
    </location>
</feature>
<feature type="transmembrane region" description="Helical" evidence="6">
    <location>
        <begin position="159"/>
        <end position="175"/>
    </location>
</feature>
<evidence type="ECO:0000256" key="1">
    <source>
        <dbReference type="ARBA" id="ARBA00004141"/>
    </source>
</evidence>
<evidence type="ECO:0000256" key="2">
    <source>
        <dbReference type="ARBA" id="ARBA00007511"/>
    </source>
</evidence>
<comment type="caution">
    <text evidence="7">The sequence shown here is derived from an EMBL/GenBank/DDBJ whole genome shotgun (WGS) entry which is preliminary data.</text>
</comment>
<comment type="subcellular location">
    <subcellularLocation>
        <location evidence="1">Membrane</location>
        <topology evidence="1">Multi-pass membrane protein</topology>
    </subcellularLocation>
</comment>
<dbReference type="InterPro" id="IPR005496">
    <property type="entry name" value="Integral_membrane_TerC"/>
</dbReference>
<keyword evidence="4 6" id="KW-1133">Transmembrane helix</keyword>
<gene>
    <name evidence="7" type="ORF">H7B90_03715</name>
</gene>
<evidence type="ECO:0000256" key="6">
    <source>
        <dbReference type="SAM" id="Phobius"/>
    </source>
</evidence>
<evidence type="ECO:0000256" key="4">
    <source>
        <dbReference type="ARBA" id="ARBA00022989"/>
    </source>
</evidence>
<keyword evidence="3 6" id="KW-0812">Transmembrane</keyword>
<evidence type="ECO:0000313" key="7">
    <source>
        <dbReference type="EMBL" id="MBB6690503.1"/>
    </source>
</evidence>
<dbReference type="RefSeq" id="WP_185134528.1">
    <property type="nucleotide sequence ID" value="NZ_BORM01000065.1"/>
</dbReference>
<feature type="transmembrane region" description="Helical" evidence="6">
    <location>
        <begin position="12"/>
        <end position="31"/>
    </location>
</feature>
<dbReference type="EMBL" id="JACJVR010000011">
    <property type="protein sequence ID" value="MBB6690503.1"/>
    <property type="molecule type" value="Genomic_DNA"/>
</dbReference>
<feature type="transmembrane region" description="Helical" evidence="6">
    <location>
        <begin position="43"/>
        <end position="63"/>
    </location>
</feature>
<dbReference type="PANTHER" id="PTHR30238:SF4">
    <property type="entry name" value="SLL1022 PROTEIN"/>
    <property type="match status" value="1"/>
</dbReference>
<organism evidence="7 8">
    <name type="scientific">Cohnella xylanilytica</name>
    <dbReference type="NCBI Taxonomy" id="557555"/>
    <lineage>
        <taxon>Bacteria</taxon>
        <taxon>Bacillati</taxon>
        <taxon>Bacillota</taxon>
        <taxon>Bacilli</taxon>
        <taxon>Bacillales</taxon>
        <taxon>Paenibacillaceae</taxon>
        <taxon>Cohnella</taxon>
    </lineage>
</organism>
<reference evidence="7 8" key="1">
    <citation type="submission" date="2020-08" db="EMBL/GenBank/DDBJ databases">
        <title>Cohnella phylogeny.</title>
        <authorList>
            <person name="Dunlap C."/>
        </authorList>
    </citation>
    <scope>NUCLEOTIDE SEQUENCE [LARGE SCALE GENOMIC DNA]</scope>
    <source>
        <strain evidence="7 8">DSM 25239</strain>
    </source>
</reference>
<dbReference type="GO" id="GO:0016020">
    <property type="term" value="C:membrane"/>
    <property type="evidence" value="ECO:0007669"/>
    <property type="project" value="UniProtKB-SubCell"/>
</dbReference>
<evidence type="ECO:0000313" key="8">
    <source>
        <dbReference type="Proteomes" id="UP000553776"/>
    </source>
</evidence>